<dbReference type="EMBL" id="UYWY01019395">
    <property type="protein sequence ID" value="VDM37041.1"/>
    <property type="molecule type" value="Genomic_DNA"/>
</dbReference>
<evidence type="ECO:0000313" key="2">
    <source>
        <dbReference type="EMBL" id="VDM37041.1"/>
    </source>
</evidence>
<accession>A0A183UBD4</accession>
<sequence>MVGLSLVSMCINVVQLKLEQLFEELLVMMIEEYRQTGLASPDMKGKIGMMAMWRMWKKKRRQQKENKPKDALSRKPTLAFKRGRQAVLDQLHRALYMASAKKNIQHSCVSRGTQTDEIFIGGHLGVVREYEDGNICRRPIVVREKERMQIFPQQNSSSGSTSTDKNSLLTLSSSANLIGEPLCCGVQKSSDQQHNKLKLQDGHILAAAHDGDSSTLTMRHLNSANRATHQLVEELSTTDETDENGSIRSAPTCLVHRTVTGEKFDPSRRWTFIETGKTPRGAPRGLIIPYMFTPQRARQVHTTDMKRLIAEIDIRLKDCRTLAASSSSTIGSSRTASTRTPKPAQL</sequence>
<reference evidence="2 3" key="2">
    <citation type="submission" date="2018-11" db="EMBL/GenBank/DDBJ databases">
        <authorList>
            <consortium name="Pathogen Informatics"/>
        </authorList>
    </citation>
    <scope>NUCLEOTIDE SEQUENCE [LARGE SCALE GENOMIC DNA]</scope>
</reference>
<evidence type="ECO:0000313" key="3">
    <source>
        <dbReference type="Proteomes" id="UP000050794"/>
    </source>
</evidence>
<protein>
    <submittedName>
        <fullName evidence="4">PPM-type phosphatase domain-containing protein</fullName>
    </submittedName>
</protein>
<proteinExistence type="predicted"/>
<gene>
    <name evidence="2" type="ORF">TCNE_LOCUS5804</name>
</gene>
<feature type="compositionally biased region" description="Low complexity" evidence="1">
    <location>
        <begin position="325"/>
        <end position="340"/>
    </location>
</feature>
<evidence type="ECO:0000256" key="1">
    <source>
        <dbReference type="SAM" id="MobiDB-lite"/>
    </source>
</evidence>
<organism evidence="3 4">
    <name type="scientific">Toxocara canis</name>
    <name type="common">Canine roundworm</name>
    <dbReference type="NCBI Taxonomy" id="6265"/>
    <lineage>
        <taxon>Eukaryota</taxon>
        <taxon>Metazoa</taxon>
        <taxon>Ecdysozoa</taxon>
        <taxon>Nematoda</taxon>
        <taxon>Chromadorea</taxon>
        <taxon>Rhabditida</taxon>
        <taxon>Spirurina</taxon>
        <taxon>Ascaridomorpha</taxon>
        <taxon>Ascaridoidea</taxon>
        <taxon>Toxocaridae</taxon>
        <taxon>Toxocara</taxon>
    </lineage>
</organism>
<dbReference type="Proteomes" id="UP000050794">
    <property type="component" value="Unassembled WGS sequence"/>
</dbReference>
<evidence type="ECO:0000313" key="4">
    <source>
        <dbReference type="WBParaSite" id="TCNE_0000580401-mRNA-1"/>
    </source>
</evidence>
<feature type="region of interest" description="Disordered" evidence="1">
    <location>
        <begin position="325"/>
        <end position="346"/>
    </location>
</feature>
<name>A0A183UBD4_TOXCA</name>
<keyword evidence="3" id="KW-1185">Reference proteome</keyword>
<dbReference type="AlphaFoldDB" id="A0A183UBD4"/>
<reference evidence="4" key="1">
    <citation type="submission" date="2016-06" db="UniProtKB">
        <authorList>
            <consortium name="WormBaseParasite"/>
        </authorList>
    </citation>
    <scope>IDENTIFICATION</scope>
</reference>
<dbReference type="WBParaSite" id="TCNE_0000580401-mRNA-1">
    <property type="protein sequence ID" value="TCNE_0000580401-mRNA-1"/>
    <property type="gene ID" value="TCNE_0000580401"/>
</dbReference>